<evidence type="ECO:0000256" key="6">
    <source>
        <dbReference type="ARBA" id="ARBA00022723"/>
    </source>
</evidence>
<comment type="cofactor">
    <cofactor evidence="2">
        <name>Mn(2+)</name>
        <dbReference type="ChEBI" id="CHEBI:29035"/>
    </cofactor>
</comment>
<evidence type="ECO:0000259" key="8">
    <source>
        <dbReference type="SMART" id="SM00471"/>
    </source>
</evidence>
<accession>A0A1J5T2I8</accession>
<keyword evidence="7 9" id="KW-0378">Hydrolase</keyword>
<dbReference type="InterPro" id="IPR039356">
    <property type="entry name" value="YfbR/HDDC2"/>
</dbReference>
<sequence>MSAEARPAAEARLAAQLAFIAELDRMKSIIRHTPLMDASRRETDAEHSWHVAVMALLLAEHADEPVDALRVAKMLLIHDVVEIDAGDTFIYDDKGNADKAEREGRAADRLFGLLPPDQGAAFRALWDEFEARDSADARFAHAIDRFQPIMNNHLAGGGSWQANKVRPETVLRHSESRVAPISRRLWGRLRAMIETSMGRGDFPKLD</sequence>
<proteinExistence type="predicted"/>
<evidence type="ECO:0000256" key="3">
    <source>
        <dbReference type="ARBA" id="ARBA00001941"/>
    </source>
</evidence>
<evidence type="ECO:0000313" key="9">
    <source>
        <dbReference type="EMBL" id="OIR08068.1"/>
    </source>
</evidence>
<evidence type="ECO:0000256" key="4">
    <source>
        <dbReference type="ARBA" id="ARBA00011738"/>
    </source>
</evidence>
<evidence type="ECO:0000256" key="5">
    <source>
        <dbReference type="ARBA" id="ARBA00012964"/>
    </source>
</evidence>
<dbReference type="EMBL" id="MLJW01000034">
    <property type="protein sequence ID" value="OIR08068.1"/>
    <property type="molecule type" value="Genomic_DNA"/>
</dbReference>
<dbReference type="InterPro" id="IPR003607">
    <property type="entry name" value="HD/PDEase_dom"/>
</dbReference>
<keyword evidence="6" id="KW-0479">Metal-binding</keyword>
<dbReference type="Gene3D" id="1.10.3210.10">
    <property type="entry name" value="Hypothetical protein af1432"/>
    <property type="match status" value="1"/>
</dbReference>
<dbReference type="GO" id="GO:0002953">
    <property type="term" value="F:5'-deoxynucleotidase activity"/>
    <property type="evidence" value="ECO:0007669"/>
    <property type="project" value="UniProtKB-EC"/>
</dbReference>
<feature type="domain" description="HD/PDEase" evidence="8">
    <location>
        <begin position="40"/>
        <end position="158"/>
    </location>
</feature>
<reference evidence="9" key="1">
    <citation type="submission" date="2016-10" db="EMBL/GenBank/DDBJ databases">
        <title>Sequence of Gallionella enrichment culture.</title>
        <authorList>
            <person name="Poehlein A."/>
            <person name="Muehling M."/>
            <person name="Daniel R."/>
        </authorList>
    </citation>
    <scope>NUCLEOTIDE SEQUENCE</scope>
</reference>
<dbReference type="PANTHER" id="PTHR11845">
    <property type="entry name" value="5'-DEOXYNUCLEOTIDASE HDDC2"/>
    <property type="match status" value="1"/>
</dbReference>
<name>A0A1J5T2I8_9ZZZZ</name>
<dbReference type="Pfam" id="PF13023">
    <property type="entry name" value="HD_3"/>
    <property type="match status" value="1"/>
</dbReference>
<comment type="catalytic activity">
    <reaction evidence="1">
        <text>a 2'-deoxyribonucleoside 5'-phosphate + H2O = a 2'-deoxyribonucleoside + phosphate</text>
        <dbReference type="Rhea" id="RHEA:36167"/>
        <dbReference type="ChEBI" id="CHEBI:15377"/>
        <dbReference type="ChEBI" id="CHEBI:18274"/>
        <dbReference type="ChEBI" id="CHEBI:43474"/>
        <dbReference type="ChEBI" id="CHEBI:65317"/>
        <dbReference type="EC" id="3.1.3.89"/>
    </reaction>
</comment>
<organism evidence="9">
    <name type="scientific">mine drainage metagenome</name>
    <dbReference type="NCBI Taxonomy" id="410659"/>
    <lineage>
        <taxon>unclassified sequences</taxon>
        <taxon>metagenomes</taxon>
        <taxon>ecological metagenomes</taxon>
    </lineage>
</organism>
<dbReference type="SMART" id="SM00471">
    <property type="entry name" value="HDc"/>
    <property type="match status" value="1"/>
</dbReference>
<protein>
    <recommendedName>
        <fullName evidence="5">5'-deoxynucleotidase</fullName>
        <ecNumber evidence="5">3.1.3.89</ecNumber>
    </recommendedName>
</protein>
<dbReference type="GO" id="GO:0005737">
    <property type="term" value="C:cytoplasm"/>
    <property type="evidence" value="ECO:0007669"/>
    <property type="project" value="TreeGrafter"/>
</dbReference>
<dbReference type="SUPFAM" id="SSF109604">
    <property type="entry name" value="HD-domain/PDEase-like"/>
    <property type="match status" value="1"/>
</dbReference>
<dbReference type="EC" id="3.1.3.89" evidence="5"/>
<evidence type="ECO:0000256" key="7">
    <source>
        <dbReference type="ARBA" id="ARBA00022801"/>
    </source>
</evidence>
<dbReference type="GO" id="GO:0046872">
    <property type="term" value="F:metal ion binding"/>
    <property type="evidence" value="ECO:0007669"/>
    <property type="project" value="UniProtKB-KW"/>
</dbReference>
<evidence type="ECO:0000256" key="1">
    <source>
        <dbReference type="ARBA" id="ARBA00001638"/>
    </source>
</evidence>
<comment type="subunit">
    <text evidence="4">Homodimer.</text>
</comment>
<dbReference type="InterPro" id="IPR006674">
    <property type="entry name" value="HD_domain"/>
</dbReference>
<gene>
    <name evidence="9" type="primary">yfbR</name>
    <name evidence="9" type="ORF">GALL_99340</name>
</gene>
<dbReference type="PANTHER" id="PTHR11845:SF13">
    <property type="entry name" value="5'-DEOXYNUCLEOTIDASE HDDC2"/>
    <property type="match status" value="1"/>
</dbReference>
<dbReference type="AlphaFoldDB" id="A0A1J5T2I8"/>
<evidence type="ECO:0000256" key="2">
    <source>
        <dbReference type="ARBA" id="ARBA00001936"/>
    </source>
</evidence>
<comment type="cofactor">
    <cofactor evidence="3">
        <name>Co(2+)</name>
        <dbReference type="ChEBI" id="CHEBI:48828"/>
    </cofactor>
</comment>
<comment type="caution">
    <text evidence="9">The sequence shown here is derived from an EMBL/GenBank/DDBJ whole genome shotgun (WGS) entry which is preliminary data.</text>
</comment>